<dbReference type="AlphaFoldDB" id="A0A1U9VIJ6"/>
<proteinExistence type="predicted"/>
<organism evidence="1 2">
    <name type="scientific">blood disease bacterium A2-HR MARDI</name>
    <dbReference type="NCBI Taxonomy" id="1944648"/>
    <lineage>
        <taxon>Bacteria</taxon>
        <taxon>Pseudomonadati</taxon>
        <taxon>Pseudomonadota</taxon>
        <taxon>Betaproteobacteria</taxon>
        <taxon>Burkholderiales</taxon>
        <taxon>Burkholderiaceae</taxon>
        <taxon>Ralstonia</taxon>
        <taxon>Ralstonia solanacearum species complex</taxon>
    </lineage>
</organism>
<gene>
    <name evidence="1" type="ORF">B0B51_11495</name>
</gene>
<dbReference type="EMBL" id="CP019911">
    <property type="protein sequence ID" value="AQW30524.1"/>
    <property type="molecule type" value="Genomic_DNA"/>
</dbReference>
<dbReference type="Proteomes" id="UP000189628">
    <property type="component" value="Chromosome"/>
</dbReference>
<evidence type="ECO:0000313" key="1">
    <source>
        <dbReference type="EMBL" id="AQW30524.1"/>
    </source>
</evidence>
<accession>A0A1U9VIJ6</accession>
<evidence type="ECO:0000313" key="2">
    <source>
        <dbReference type="Proteomes" id="UP000189628"/>
    </source>
</evidence>
<name>A0A1U9VIJ6_9RALS</name>
<sequence length="156" mass="16838">MTLLACASLICLGAQPTFRDKYNAAAKEMVPVLQTTGCDTKAVRNSTTKAITECRLKMPNGLLTLDSESAKLKGVWLMLDSSQLEHPSDLVRAGGMLLRAGRGGHYGDYLAVASNLLDTSRRQGWKEACVDDAQSASRFCVSSDNGRVFNLILSPL</sequence>
<protein>
    <submittedName>
        <fullName evidence="1">Uncharacterized protein</fullName>
    </submittedName>
</protein>
<reference evidence="1 2" key="1">
    <citation type="submission" date="2017-02" db="EMBL/GenBank/DDBJ databases">
        <title>Blood Disease Bacterium A2-HR MARDI.</title>
        <authorList>
            <person name="Badrun R."/>
            <person name="Abu Bakar N."/>
            <person name="Laboh R."/>
        </authorList>
    </citation>
    <scope>NUCLEOTIDE SEQUENCE [LARGE SCALE GENOMIC DNA]</scope>
    <source>
        <strain evidence="1 2">A2-HR MARDI</strain>
    </source>
</reference>